<dbReference type="Proteomes" id="UP000003786">
    <property type="component" value="Chromosome 4"/>
</dbReference>
<evidence type="ECO:0000313" key="2">
    <source>
        <dbReference type="Proteomes" id="UP000003786"/>
    </source>
</evidence>
<sequence length="92" mass="10562">MHARIIDAGSVYGGVRALNVDSVRLLRAPLDVSGAYSYMDVYKAEYYEKGWFSFALRFEKSRLKFEEAMKSSMSFSASSRTHEVRYKLPMCT</sequence>
<organism evidence="1 2">
    <name type="scientific">Theileria orientalis strain Shintoku</name>
    <dbReference type="NCBI Taxonomy" id="869250"/>
    <lineage>
        <taxon>Eukaryota</taxon>
        <taxon>Sar</taxon>
        <taxon>Alveolata</taxon>
        <taxon>Apicomplexa</taxon>
        <taxon>Aconoidasida</taxon>
        <taxon>Piroplasmida</taxon>
        <taxon>Theileriidae</taxon>
        <taxon>Theileria</taxon>
    </lineage>
</organism>
<dbReference type="AlphaFoldDB" id="J7MGY4"/>
<gene>
    <name evidence="1" type="ORF">TOT_040000758</name>
</gene>
<evidence type="ECO:0000313" key="1">
    <source>
        <dbReference type="EMBL" id="BAM42391.1"/>
    </source>
</evidence>
<proteinExistence type="predicted"/>
<dbReference type="GeneID" id="20716801"/>
<accession>J7MGY4</accession>
<keyword evidence="2" id="KW-1185">Reference proteome</keyword>
<name>J7MGY4_THEOR</name>
<protein>
    <submittedName>
        <fullName evidence="1">Uncharacterized protein</fullName>
    </submittedName>
</protein>
<reference evidence="1 2" key="1">
    <citation type="journal article" date="2012" name="MBio">
        <title>Comparative genome analysis of three eukaryotic parasites with differing abilities to transform leukocytes reveals key mediators of Theileria-induced leukocyte transformation.</title>
        <authorList>
            <person name="Hayashida K."/>
            <person name="Hara Y."/>
            <person name="Abe T."/>
            <person name="Yamasaki C."/>
            <person name="Toyoda A."/>
            <person name="Kosuge T."/>
            <person name="Suzuki Y."/>
            <person name="Sato Y."/>
            <person name="Kawashima S."/>
            <person name="Katayama T."/>
            <person name="Wakaguri H."/>
            <person name="Inoue N."/>
            <person name="Homma K."/>
            <person name="Tada-Umezaki M."/>
            <person name="Yagi Y."/>
            <person name="Fujii Y."/>
            <person name="Habara T."/>
            <person name="Kanehisa M."/>
            <person name="Watanabe H."/>
            <person name="Ito K."/>
            <person name="Gojobori T."/>
            <person name="Sugawara H."/>
            <person name="Imanishi T."/>
            <person name="Weir W."/>
            <person name="Gardner M."/>
            <person name="Pain A."/>
            <person name="Shiels B."/>
            <person name="Hattori M."/>
            <person name="Nene V."/>
            <person name="Sugimoto C."/>
        </authorList>
    </citation>
    <scope>NUCLEOTIDE SEQUENCE [LARGE SCALE GENOMIC DNA]</scope>
    <source>
        <strain evidence="1 2">Shintoku</strain>
    </source>
</reference>
<dbReference type="EMBL" id="AP011949">
    <property type="protein sequence ID" value="BAM42391.1"/>
    <property type="molecule type" value="Genomic_DNA"/>
</dbReference>
<dbReference type="VEuPathDB" id="PiroplasmaDB:TOT_040000758"/>
<dbReference type="KEGG" id="tot:TOT_040000758"/>
<dbReference type="RefSeq" id="XP_009692692.1">
    <property type="nucleotide sequence ID" value="XM_009694397.1"/>
</dbReference>